<dbReference type="Proteomes" id="UP000324222">
    <property type="component" value="Unassembled WGS sequence"/>
</dbReference>
<proteinExistence type="predicted"/>
<protein>
    <submittedName>
        <fullName evidence="1">Uncharacterized protein</fullName>
    </submittedName>
</protein>
<comment type="caution">
    <text evidence="1">The sequence shown here is derived from an EMBL/GenBank/DDBJ whole genome shotgun (WGS) entry which is preliminary data.</text>
</comment>
<sequence>MALGQGPLRDNRHRYLYRDTGRGSGVLSQSNKGLDKQVPHRKWHQAVITVGLRVPGQQISLCKICDRYVTALIQPVFGDRGYGCMSSHGERKW</sequence>
<accession>A0A5B7EXM0</accession>
<reference evidence="1 2" key="1">
    <citation type="submission" date="2019-05" db="EMBL/GenBank/DDBJ databases">
        <title>Another draft genome of Portunus trituberculatus and its Hox gene families provides insights of decapod evolution.</title>
        <authorList>
            <person name="Jeong J.-H."/>
            <person name="Song I."/>
            <person name="Kim S."/>
            <person name="Choi T."/>
            <person name="Kim D."/>
            <person name="Ryu S."/>
            <person name="Kim W."/>
        </authorList>
    </citation>
    <scope>NUCLEOTIDE SEQUENCE [LARGE SCALE GENOMIC DNA]</scope>
    <source>
        <tissue evidence="1">Muscle</tissue>
    </source>
</reference>
<dbReference type="EMBL" id="VSRR010003828">
    <property type="protein sequence ID" value="MPC37593.1"/>
    <property type="molecule type" value="Genomic_DNA"/>
</dbReference>
<gene>
    <name evidence="1" type="ORF">E2C01_031080</name>
</gene>
<dbReference type="AlphaFoldDB" id="A0A5B7EXM0"/>
<evidence type="ECO:0000313" key="1">
    <source>
        <dbReference type="EMBL" id="MPC37593.1"/>
    </source>
</evidence>
<organism evidence="1 2">
    <name type="scientific">Portunus trituberculatus</name>
    <name type="common">Swimming crab</name>
    <name type="synonym">Neptunus trituberculatus</name>
    <dbReference type="NCBI Taxonomy" id="210409"/>
    <lineage>
        <taxon>Eukaryota</taxon>
        <taxon>Metazoa</taxon>
        <taxon>Ecdysozoa</taxon>
        <taxon>Arthropoda</taxon>
        <taxon>Crustacea</taxon>
        <taxon>Multicrustacea</taxon>
        <taxon>Malacostraca</taxon>
        <taxon>Eumalacostraca</taxon>
        <taxon>Eucarida</taxon>
        <taxon>Decapoda</taxon>
        <taxon>Pleocyemata</taxon>
        <taxon>Brachyura</taxon>
        <taxon>Eubrachyura</taxon>
        <taxon>Portunoidea</taxon>
        <taxon>Portunidae</taxon>
        <taxon>Portuninae</taxon>
        <taxon>Portunus</taxon>
    </lineage>
</organism>
<name>A0A5B7EXM0_PORTR</name>
<keyword evidence="2" id="KW-1185">Reference proteome</keyword>
<evidence type="ECO:0000313" key="2">
    <source>
        <dbReference type="Proteomes" id="UP000324222"/>
    </source>
</evidence>